<feature type="compositionally biased region" description="Basic and acidic residues" evidence="1">
    <location>
        <begin position="109"/>
        <end position="124"/>
    </location>
</feature>
<keyword evidence="3" id="KW-1185">Reference proteome</keyword>
<evidence type="ECO:0000256" key="1">
    <source>
        <dbReference type="SAM" id="MobiDB-lite"/>
    </source>
</evidence>
<dbReference type="InterPro" id="IPR018824">
    <property type="entry name" value="Conidiation-specific_6"/>
</dbReference>
<dbReference type="Pfam" id="PF10346">
    <property type="entry name" value="Con-6"/>
    <property type="match status" value="2"/>
</dbReference>
<dbReference type="EMBL" id="JAFEKC020000012">
    <property type="protein sequence ID" value="KAK0511880.1"/>
    <property type="molecule type" value="Genomic_DNA"/>
</dbReference>
<organism evidence="2 3">
    <name type="scientific">Cladonia borealis</name>
    <dbReference type="NCBI Taxonomy" id="184061"/>
    <lineage>
        <taxon>Eukaryota</taxon>
        <taxon>Fungi</taxon>
        <taxon>Dikarya</taxon>
        <taxon>Ascomycota</taxon>
        <taxon>Pezizomycotina</taxon>
        <taxon>Lecanoromycetes</taxon>
        <taxon>OSLEUM clade</taxon>
        <taxon>Lecanoromycetidae</taxon>
        <taxon>Lecanorales</taxon>
        <taxon>Lecanorineae</taxon>
        <taxon>Cladoniaceae</taxon>
        <taxon>Cladonia</taxon>
    </lineage>
</organism>
<dbReference type="PANTHER" id="PTHR36576">
    <property type="entry name" value="UPF0654 PROTEIN C11D3.01C-RELATED"/>
    <property type="match status" value="1"/>
</dbReference>
<evidence type="ECO:0008006" key="4">
    <source>
        <dbReference type="Google" id="ProtNLM"/>
    </source>
</evidence>
<comment type="caution">
    <text evidence="2">The sequence shown here is derived from an EMBL/GenBank/DDBJ whole genome shotgun (WGS) entry which is preliminary data.</text>
</comment>
<feature type="region of interest" description="Disordered" evidence="1">
    <location>
        <begin position="1"/>
        <end position="44"/>
    </location>
</feature>
<feature type="region of interest" description="Disordered" evidence="1">
    <location>
        <begin position="56"/>
        <end position="124"/>
    </location>
</feature>
<feature type="compositionally biased region" description="Basic and acidic residues" evidence="1">
    <location>
        <begin position="68"/>
        <end position="90"/>
    </location>
</feature>
<gene>
    <name evidence="2" type="ORF">JMJ35_005730</name>
</gene>
<name>A0AA39R167_9LECA</name>
<dbReference type="Proteomes" id="UP001166286">
    <property type="component" value="Unassembled WGS sequence"/>
</dbReference>
<sequence>MPDLINIAAGHKANLSNPKTSEESKQQSKEILERGFDGARWGKDEMKNPANVVAGHKAYLNNPGHPDPSVHSDEADQHSKEIVEQTEGKDPNAVAGGLKAAVNNPNVSEEAKINAEERLHELGQ</sequence>
<protein>
    <recommendedName>
        <fullName evidence="4">Conidiation-specific protein 6</fullName>
    </recommendedName>
</protein>
<proteinExistence type="predicted"/>
<dbReference type="AlphaFoldDB" id="A0AA39R167"/>
<evidence type="ECO:0000313" key="3">
    <source>
        <dbReference type="Proteomes" id="UP001166286"/>
    </source>
</evidence>
<reference evidence="2" key="1">
    <citation type="submission" date="2023-03" db="EMBL/GenBank/DDBJ databases">
        <title>Complete genome of Cladonia borealis.</title>
        <authorList>
            <person name="Park H."/>
        </authorList>
    </citation>
    <scope>NUCLEOTIDE SEQUENCE</scope>
    <source>
        <strain evidence="2">ANT050790</strain>
    </source>
</reference>
<dbReference type="GO" id="GO:0005737">
    <property type="term" value="C:cytoplasm"/>
    <property type="evidence" value="ECO:0007669"/>
    <property type="project" value="TreeGrafter"/>
</dbReference>
<evidence type="ECO:0000313" key="2">
    <source>
        <dbReference type="EMBL" id="KAK0511880.1"/>
    </source>
</evidence>
<feature type="compositionally biased region" description="Basic and acidic residues" evidence="1">
    <location>
        <begin position="20"/>
        <end position="44"/>
    </location>
</feature>
<dbReference type="PANTHER" id="PTHR36576:SF1">
    <property type="entry name" value="UPF0654 PROTEIN C11D3.01C-RELATED"/>
    <property type="match status" value="1"/>
</dbReference>
<dbReference type="InterPro" id="IPR052670">
    <property type="entry name" value="UPF0654_domain"/>
</dbReference>
<accession>A0AA39R167</accession>